<proteinExistence type="predicted"/>
<evidence type="ECO:0000313" key="2">
    <source>
        <dbReference type="Proteomes" id="UP001165986"/>
    </source>
</evidence>
<accession>A0AA40T320</accession>
<dbReference type="AlphaFoldDB" id="A0AA40T320"/>
<dbReference type="Proteomes" id="UP001165986">
    <property type="component" value="Unassembled WGS sequence"/>
</dbReference>
<dbReference type="EMBL" id="VJXY01000053">
    <property type="protein sequence ID" value="MBD6620021.1"/>
    <property type="molecule type" value="Genomic_DNA"/>
</dbReference>
<evidence type="ECO:0000313" key="1">
    <source>
        <dbReference type="EMBL" id="MBD6620021.1"/>
    </source>
</evidence>
<name>A0AA40T320_9NOST</name>
<organism evidence="1 2">
    <name type="scientific">Komarekiella delphini-convector SJRDD-AB1</name>
    <dbReference type="NCBI Taxonomy" id="2593771"/>
    <lineage>
        <taxon>Bacteria</taxon>
        <taxon>Bacillati</taxon>
        <taxon>Cyanobacteriota</taxon>
        <taxon>Cyanophyceae</taxon>
        <taxon>Nostocales</taxon>
        <taxon>Nostocaceae</taxon>
        <taxon>Komarekiella</taxon>
        <taxon>Komarekiella delphini-convector</taxon>
    </lineage>
</organism>
<keyword evidence="2" id="KW-1185">Reference proteome</keyword>
<gene>
    <name evidence="1" type="ORF">FNW02_30555</name>
</gene>
<sequence>MVKYIDLSKFWTEEKDLSIETAHEKTGLNRRTLSSAKKGLLDRCQIDTLFKLKDLASDLAGREVSFDEIFKDDQA</sequence>
<protein>
    <submittedName>
        <fullName evidence="1">Uncharacterized protein</fullName>
    </submittedName>
</protein>
<reference evidence="1" key="1">
    <citation type="submission" date="2019-07" db="EMBL/GenBank/DDBJ databases">
        <title>Toxilogical consequences of a new and cryptic species of cyanobacteria (Komarekiella delphini-convector) recovered from the epidermis of a bottlenose dolphin and 1500 ft. in the air.</title>
        <authorList>
            <person name="Brown A.O."/>
            <person name="Dvorak P."/>
            <person name="Villanueva C.D."/>
            <person name="Foss A.J."/>
            <person name="Garvey A.D."/>
            <person name="Gibson Q.A."/>
            <person name="Johansen J.R."/>
            <person name="Casamatta D.A."/>
        </authorList>
    </citation>
    <scope>NUCLEOTIDE SEQUENCE</scope>
    <source>
        <strain evidence="1">SJRDD-AB1</strain>
    </source>
</reference>
<comment type="caution">
    <text evidence="1">The sequence shown here is derived from an EMBL/GenBank/DDBJ whole genome shotgun (WGS) entry which is preliminary data.</text>
</comment>